<keyword evidence="1" id="KW-0812">Transmembrane</keyword>
<sequence length="200" mass="23608">MEEFYYYWSMWFLWVLTTFILEKNKTRFFTSAFILLNIILSMYHVRLVLFFNAAYLLFYAGAYMLGGYAAIHKNMRCLLLHLSMVFAYGFLFLFALYDPVWFILKPEWLIIILFVIMTAAFEKSFVNRLALFVLGMCQGELLYSLIIRKLYDGMVVGGYSWLSMCSAGIVLLYGVSQYERLVHQIHQKWKRLNKGATKMS</sequence>
<keyword evidence="1" id="KW-1133">Transmembrane helix</keyword>
<accession>A0A0T6BTI5</accession>
<evidence type="ECO:0000313" key="2">
    <source>
        <dbReference type="EMBL" id="KRT94933.1"/>
    </source>
</evidence>
<feature type="transmembrane region" description="Helical" evidence="1">
    <location>
        <begin position="78"/>
        <end position="97"/>
    </location>
</feature>
<gene>
    <name evidence="2" type="ORF">AB447_210360</name>
    <name evidence="3" type="ORF">P8828_07500</name>
</gene>
<feature type="transmembrane region" description="Helical" evidence="1">
    <location>
        <begin position="158"/>
        <end position="175"/>
    </location>
</feature>
<dbReference type="AlphaFoldDB" id="A0A0T6BTI5"/>
<evidence type="ECO:0000313" key="5">
    <source>
        <dbReference type="Proteomes" id="UP001341297"/>
    </source>
</evidence>
<feature type="transmembrane region" description="Helical" evidence="1">
    <location>
        <begin position="51"/>
        <end position="71"/>
    </location>
</feature>
<evidence type="ECO:0000313" key="4">
    <source>
        <dbReference type="Proteomes" id="UP000036168"/>
    </source>
</evidence>
<reference evidence="2" key="2">
    <citation type="submission" date="2015-10" db="EMBL/GenBank/DDBJ databases">
        <authorList>
            <person name="Gilbert D.G."/>
        </authorList>
    </citation>
    <scope>NUCLEOTIDE SEQUENCE</scope>
    <source>
        <strain evidence="2">GO-13</strain>
    </source>
</reference>
<feature type="transmembrane region" description="Helical" evidence="1">
    <location>
        <begin position="6"/>
        <end position="21"/>
    </location>
</feature>
<evidence type="ECO:0000256" key="1">
    <source>
        <dbReference type="SAM" id="Phobius"/>
    </source>
</evidence>
<dbReference type="InterPro" id="IPR014617">
    <property type="entry name" value="YphA_Bacsu"/>
</dbReference>
<dbReference type="Pfam" id="PF24124">
    <property type="entry name" value="YphA"/>
    <property type="match status" value="1"/>
</dbReference>
<feature type="transmembrane region" description="Helical" evidence="1">
    <location>
        <begin position="103"/>
        <end position="121"/>
    </location>
</feature>
<dbReference type="EMBL" id="LECW02000004">
    <property type="protein sequence ID" value="KRT94933.1"/>
    <property type="molecule type" value="Genomic_DNA"/>
</dbReference>
<dbReference type="PIRSF" id="PIRSF036710">
    <property type="entry name" value="YphA_Bacsu"/>
    <property type="match status" value="1"/>
</dbReference>
<organism evidence="2 4">
    <name type="scientific">Bacillus glycinifermentans</name>
    <dbReference type="NCBI Taxonomy" id="1664069"/>
    <lineage>
        <taxon>Bacteria</taxon>
        <taxon>Bacillati</taxon>
        <taxon>Bacillota</taxon>
        <taxon>Bacilli</taxon>
        <taxon>Bacillales</taxon>
        <taxon>Bacillaceae</taxon>
        <taxon>Bacillus</taxon>
    </lineage>
</organism>
<dbReference type="EMBL" id="JARRTL010000008">
    <property type="protein sequence ID" value="MEC0484695.1"/>
    <property type="molecule type" value="Genomic_DNA"/>
</dbReference>
<comment type="caution">
    <text evidence="2">The sequence shown here is derived from an EMBL/GenBank/DDBJ whole genome shotgun (WGS) entry which is preliminary data.</text>
</comment>
<reference evidence="2 4" key="1">
    <citation type="journal article" date="2015" name="Int. J. Syst. Evol. Microbiol.">
        <title>Bacillus glycinifermentans sp. nov., isolated from fermented soybean paste.</title>
        <authorList>
            <person name="Kim S.J."/>
            <person name="Dunlap C.A."/>
            <person name="Kwon S.W."/>
            <person name="Rooney A.P."/>
        </authorList>
    </citation>
    <scope>NUCLEOTIDE SEQUENCE [LARGE SCALE GENOMIC DNA]</scope>
    <source>
        <strain evidence="2 4">GO-13</strain>
    </source>
</reference>
<dbReference type="Proteomes" id="UP001341297">
    <property type="component" value="Unassembled WGS sequence"/>
</dbReference>
<dbReference type="RefSeq" id="WP_048352917.1">
    <property type="nucleotide sequence ID" value="NZ_CP023481.1"/>
</dbReference>
<protein>
    <submittedName>
        <fullName evidence="2">Uncharacterized protein</fullName>
    </submittedName>
</protein>
<dbReference type="STRING" id="1664069.BGLY_2697"/>
<keyword evidence="1" id="KW-0472">Membrane</keyword>
<feature type="transmembrane region" description="Helical" evidence="1">
    <location>
        <begin position="28"/>
        <end position="45"/>
    </location>
</feature>
<keyword evidence="5" id="KW-1185">Reference proteome</keyword>
<evidence type="ECO:0000313" key="3">
    <source>
        <dbReference type="EMBL" id="MEC0484695.1"/>
    </source>
</evidence>
<dbReference type="OrthoDB" id="2965169at2"/>
<proteinExistence type="predicted"/>
<reference evidence="3 5" key="3">
    <citation type="submission" date="2023-03" db="EMBL/GenBank/DDBJ databases">
        <title>Agriculturally important microbes genome sequencing.</title>
        <authorList>
            <person name="Dunlap C."/>
        </authorList>
    </citation>
    <scope>NUCLEOTIDE SEQUENCE [LARGE SCALE GENOMIC DNA]</scope>
    <source>
        <strain evidence="3 5">CBP-3203</strain>
    </source>
</reference>
<dbReference type="Proteomes" id="UP000036168">
    <property type="component" value="Unassembled WGS sequence"/>
</dbReference>
<name>A0A0T6BTI5_9BACI</name>